<dbReference type="Proteomes" id="UP000018958">
    <property type="component" value="Unassembled WGS sequence"/>
</dbReference>
<reference evidence="1 2" key="1">
    <citation type="submission" date="2013-11" db="EMBL/GenBank/DDBJ databases">
        <title>The Genome Sequence of Phytophthora parasitica CJ01A1.</title>
        <authorList>
            <consortium name="The Broad Institute Genomics Platform"/>
            <person name="Russ C."/>
            <person name="Tyler B."/>
            <person name="Panabieres F."/>
            <person name="Shan W."/>
            <person name="Tripathy S."/>
            <person name="Grunwald N."/>
            <person name="Machado M."/>
            <person name="Johnson C.S."/>
            <person name="Walker B."/>
            <person name="Young S.K."/>
            <person name="Zeng Q."/>
            <person name="Gargeya S."/>
            <person name="Fitzgerald M."/>
            <person name="Haas B."/>
            <person name="Abouelleil A."/>
            <person name="Allen A.W."/>
            <person name="Alvarado L."/>
            <person name="Arachchi H.M."/>
            <person name="Berlin A.M."/>
            <person name="Chapman S.B."/>
            <person name="Gainer-Dewar J."/>
            <person name="Goldberg J."/>
            <person name="Griggs A."/>
            <person name="Gujja S."/>
            <person name="Hansen M."/>
            <person name="Howarth C."/>
            <person name="Imamovic A."/>
            <person name="Ireland A."/>
            <person name="Larimer J."/>
            <person name="McCowan C."/>
            <person name="Murphy C."/>
            <person name="Pearson M."/>
            <person name="Poon T.W."/>
            <person name="Priest M."/>
            <person name="Roberts A."/>
            <person name="Saif S."/>
            <person name="Shea T."/>
            <person name="Sisk P."/>
            <person name="Sykes S."/>
            <person name="Wortman J."/>
            <person name="Nusbaum C."/>
            <person name="Birren B."/>
        </authorList>
    </citation>
    <scope>NUCLEOTIDE SEQUENCE [LARGE SCALE GENOMIC DNA]</scope>
    <source>
        <strain evidence="1 2">CJ01A1</strain>
    </source>
</reference>
<dbReference type="EMBL" id="ANIX01003177">
    <property type="protein sequence ID" value="ETP08073.1"/>
    <property type="molecule type" value="Genomic_DNA"/>
</dbReference>
<comment type="caution">
    <text evidence="1">The sequence shown here is derived from an EMBL/GenBank/DDBJ whole genome shotgun (WGS) entry which is preliminary data.</text>
</comment>
<proteinExistence type="predicted"/>
<gene>
    <name evidence="1" type="ORF">F441_15836</name>
</gene>
<organism evidence="1 2">
    <name type="scientific">Phytophthora nicotianae CJ01A1</name>
    <dbReference type="NCBI Taxonomy" id="1317063"/>
    <lineage>
        <taxon>Eukaryota</taxon>
        <taxon>Sar</taxon>
        <taxon>Stramenopiles</taxon>
        <taxon>Oomycota</taxon>
        <taxon>Peronosporomycetes</taxon>
        <taxon>Peronosporales</taxon>
        <taxon>Peronosporaceae</taxon>
        <taxon>Phytophthora</taxon>
    </lineage>
</organism>
<evidence type="ECO:0000313" key="2">
    <source>
        <dbReference type="Proteomes" id="UP000018958"/>
    </source>
</evidence>
<sequence>GHPSGQVAGTECRRDARCVWPEVSAAIPRRGEGPVLAPAVT</sequence>
<protein>
    <submittedName>
        <fullName evidence="1">Uncharacterized protein</fullName>
    </submittedName>
</protein>
<name>W2WDD8_PHYNI</name>
<evidence type="ECO:0000313" key="1">
    <source>
        <dbReference type="EMBL" id="ETP08073.1"/>
    </source>
</evidence>
<accession>W2WDD8</accession>
<feature type="non-terminal residue" evidence="1">
    <location>
        <position position="1"/>
    </location>
</feature>
<dbReference type="AlphaFoldDB" id="W2WDD8"/>